<feature type="domain" description="OmpA-like" evidence="3">
    <location>
        <begin position="146"/>
        <end position="263"/>
    </location>
</feature>
<accession>A0ABP7UTV5</accession>
<dbReference type="EMBL" id="BAABCS010000017">
    <property type="protein sequence ID" value="GAA4052566.1"/>
    <property type="molecule type" value="Genomic_DNA"/>
</dbReference>
<evidence type="ECO:0000256" key="2">
    <source>
        <dbReference type="SAM" id="SignalP"/>
    </source>
</evidence>
<proteinExistence type="predicted"/>
<dbReference type="SUPFAM" id="SSF103088">
    <property type="entry name" value="OmpA-like"/>
    <property type="match status" value="2"/>
</dbReference>
<sequence length="263" mass="30861">MRKYLFLIVFFTFFAQAQEKLNVYFDFDKYNLNDEAIRKINSWIAEGKNYQVTKLYGFCDWKGSNSYNDTLALKRVNEVYNFLKESDIEVKKDIEIRGFGEDFEQSKNQGENRRVTIIFQEKKEIIVADKKPEIPKEPLKDKVKSAKKGDLIKLDNIYFYNNSAKVVPKSEPVLYELLCIMVDNPKLVIEIHGHICCKSPTQEDPISSARAKAVYNYLIRNKIDRKRMTFKGYGVSRPIYPIPEKNALEEDENRRVEILIVEN</sequence>
<dbReference type="PANTHER" id="PTHR30329">
    <property type="entry name" value="STATOR ELEMENT OF FLAGELLAR MOTOR COMPLEX"/>
    <property type="match status" value="1"/>
</dbReference>
<gene>
    <name evidence="4" type="ORF">GCM10022388_18570</name>
</gene>
<dbReference type="PANTHER" id="PTHR30329:SF21">
    <property type="entry name" value="LIPOPROTEIN YIAD-RELATED"/>
    <property type="match status" value="1"/>
</dbReference>
<dbReference type="PROSITE" id="PS51123">
    <property type="entry name" value="OMPA_2"/>
    <property type="match status" value="2"/>
</dbReference>
<feature type="chain" id="PRO_5045707285" evidence="2">
    <location>
        <begin position="18"/>
        <end position="263"/>
    </location>
</feature>
<evidence type="ECO:0000313" key="5">
    <source>
        <dbReference type="Proteomes" id="UP001500426"/>
    </source>
</evidence>
<dbReference type="Proteomes" id="UP001500426">
    <property type="component" value="Unassembled WGS sequence"/>
</dbReference>
<keyword evidence="5" id="KW-1185">Reference proteome</keyword>
<dbReference type="InterPro" id="IPR036737">
    <property type="entry name" value="OmpA-like_sf"/>
</dbReference>
<comment type="caution">
    <text evidence="4">The sequence shown here is derived from an EMBL/GenBank/DDBJ whole genome shotgun (WGS) entry which is preliminary data.</text>
</comment>
<dbReference type="InterPro" id="IPR006665">
    <property type="entry name" value="OmpA-like"/>
</dbReference>
<reference evidence="5" key="1">
    <citation type="journal article" date="2019" name="Int. J. Syst. Evol. Microbiol.">
        <title>The Global Catalogue of Microorganisms (GCM) 10K type strain sequencing project: providing services to taxonomists for standard genome sequencing and annotation.</title>
        <authorList>
            <consortium name="The Broad Institute Genomics Platform"/>
            <consortium name="The Broad Institute Genome Sequencing Center for Infectious Disease"/>
            <person name="Wu L."/>
            <person name="Ma J."/>
        </authorList>
    </citation>
    <scope>NUCLEOTIDE SEQUENCE [LARGE SCALE GENOMIC DNA]</scope>
    <source>
        <strain evidence="5">JCM 17068</strain>
    </source>
</reference>
<protein>
    <submittedName>
        <fullName evidence="4">OmpA family protein</fullName>
    </submittedName>
</protein>
<keyword evidence="2" id="KW-0732">Signal</keyword>
<dbReference type="Pfam" id="PF00691">
    <property type="entry name" value="OmpA"/>
    <property type="match status" value="2"/>
</dbReference>
<dbReference type="RefSeq" id="WP_345093904.1">
    <property type="nucleotide sequence ID" value="NZ_BAABCS010000017.1"/>
</dbReference>
<evidence type="ECO:0000313" key="4">
    <source>
        <dbReference type="EMBL" id="GAA4052566.1"/>
    </source>
</evidence>
<dbReference type="CDD" id="cd07185">
    <property type="entry name" value="OmpA_C-like"/>
    <property type="match status" value="2"/>
</dbReference>
<keyword evidence="1" id="KW-0472">Membrane</keyword>
<dbReference type="InterPro" id="IPR050330">
    <property type="entry name" value="Bact_OuterMem_StrucFunc"/>
</dbReference>
<evidence type="ECO:0000259" key="3">
    <source>
        <dbReference type="PROSITE" id="PS51123"/>
    </source>
</evidence>
<organism evidence="4 5">
    <name type="scientific">Flavobacterium chungnamense</name>
    <dbReference type="NCBI Taxonomy" id="706182"/>
    <lineage>
        <taxon>Bacteria</taxon>
        <taxon>Pseudomonadati</taxon>
        <taxon>Bacteroidota</taxon>
        <taxon>Flavobacteriia</taxon>
        <taxon>Flavobacteriales</taxon>
        <taxon>Flavobacteriaceae</taxon>
        <taxon>Flavobacterium</taxon>
    </lineage>
</organism>
<dbReference type="Gene3D" id="3.30.1330.60">
    <property type="entry name" value="OmpA-like domain"/>
    <property type="match status" value="2"/>
</dbReference>
<name>A0ABP7UTV5_9FLAO</name>
<feature type="domain" description="OmpA-like" evidence="3">
    <location>
        <begin position="12"/>
        <end position="123"/>
    </location>
</feature>
<feature type="signal peptide" evidence="2">
    <location>
        <begin position="1"/>
        <end position="17"/>
    </location>
</feature>
<evidence type="ECO:0000256" key="1">
    <source>
        <dbReference type="PROSITE-ProRule" id="PRU00473"/>
    </source>
</evidence>